<gene>
    <name evidence="2" type="ORF">OBBRIDRAFT_407880</name>
</gene>
<accession>A0A8E2DG34</accession>
<evidence type="ECO:0000313" key="3">
    <source>
        <dbReference type="Proteomes" id="UP000250043"/>
    </source>
</evidence>
<evidence type="ECO:0000256" key="1">
    <source>
        <dbReference type="SAM" id="MobiDB-lite"/>
    </source>
</evidence>
<keyword evidence="3" id="KW-1185">Reference proteome</keyword>
<feature type="region of interest" description="Disordered" evidence="1">
    <location>
        <begin position="115"/>
        <end position="155"/>
    </location>
</feature>
<feature type="compositionally biased region" description="Low complexity" evidence="1">
    <location>
        <begin position="141"/>
        <end position="155"/>
    </location>
</feature>
<dbReference type="Proteomes" id="UP000250043">
    <property type="component" value="Unassembled WGS sequence"/>
</dbReference>
<protein>
    <submittedName>
        <fullName evidence="2">Uncharacterized protein</fullName>
    </submittedName>
</protein>
<dbReference type="EMBL" id="KV722674">
    <property type="protein sequence ID" value="OCH84429.1"/>
    <property type="molecule type" value="Genomic_DNA"/>
</dbReference>
<name>A0A8E2DG34_9APHY</name>
<feature type="region of interest" description="Disordered" evidence="1">
    <location>
        <begin position="1"/>
        <end position="25"/>
    </location>
</feature>
<sequence>MTKFQGETAYWQQHEGDGQPIGDSLDFPGRRICDASWIDNASSLASDSFFSSLDHVPDWKGYDHHDGASLSSGFRHSGPGVVAYPLPELLPLTPPHGIIDTPLLYFNDDGPLSPMSSDYSSDYSTQSTPSLSPEPEHEQGDSSTPASRASSPSDSISLTCVDPRLLYQPAIITTTDKTTEMASLSIHDFRHQQSSDPHDTDDLSAHPLSQVAMSPVLTEVSSSIGHTCHPAISATLDKLPNSGSQPTPVPFTADAKVCLGEEGHIHRPDCLLQCLWDDCRQLYMGEKRMNAHVKSHWDALGGAGTCKWAGCGEFIQKLSWPWHVPHHHLGCKKKQCGFCYAVVRRDLIAWRHKKCTAALKKLEAGVVVVESEVGPTRWSARTRGSFDTTQSKTGSPRKFQSVEQEAGSGSERSQRGVTATEGKYAALKVKRRTGRKAPY</sequence>
<feature type="compositionally biased region" description="Basic residues" evidence="1">
    <location>
        <begin position="428"/>
        <end position="439"/>
    </location>
</feature>
<feature type="compositionally biased region" description="Low complexity" evidence="1">
    <location>
        <begin position="115"/>
        <end position="131"/>
    </location>
</feature>
<dbReference type="AlphaFoldDB" id="A0A8E2DG34"/>
<reference evidence="2 3" key="1">
    <citation type="submission" date="2016-07" db="EMBL/GenBank/DDBJ databases">
        <title>Draft genome of the white-rot fungus Obba rivulosa 3A-2.</title>
        <authorList>
            <consortium name="DOE Joint Genome Institute"/>
            <person name="Miettinen O."/>
            <person name="Riley R."/>
            <person name="Acob R."/>
            <person name="Barry K."/>
            <person name="Cullen D."/>
            <person name="De Vries R."/>
            <person name="Hainaut M."/>
            <person name="Hatakka A."/>
            <person name="Henrissat B."/>
            <person name="Hilden K."/>
            <person name="Kuo R."/>
            <person name="Labutti K."/>
            <person name="Lipzen A."/>
            <person name="Makela M.R."/>
            <person name="Sandor L."/>
            <person name="Spatafora J.W."/>
            <person name="Grigoriev I.V."/>
            <person name="Hibbett D.S."/>
        </authorList>
    </citation>
    <scope>NUCLEOTIDE SEQUENCE [LARGE SCALE GENOMIC DNA]</scope>
    <source>
        <strain evidence="2 3">3A-2</strain>
    </source>
</reference>
<feature type="region of interest" description="Disordered" evidence="1">
    <location>
        <begin position="379"/>
        <end position="439"/>
    </location>
</feature>
<evidence type="ECO:0000313" key="2">
    <source>
        <dbReference type="EMBL" id="OCH84429.1"/>
    </source>
</evidence>
<proteinExistence type="predicted"/>
<feature type="compositionally biased region" description="Polar residues" evidence="1">
    <location>
        <begin position="385"/>
        <end position="394"/>
    </location>
</feature>
<organism evidence="2 3">
    <name type="scientific">Obba rivulosa</name>
    <dbReference type="NCBI Taxonomy" id="1052685"/>
    <lineage>
        <taxon>Eukaryota</taxon>
        <taxon>Fungi</taxon>
        <taxon>Dikarya</taxon>
        <taxon>Basidiomycota</taxon>
        <taxon>Agaricomycotina</taxon>
        <taxon>Agaricomycetes</taxon>
        <taxon>Polyporales</taxon>
        <taxon>Gelatoporiaceae</taxon>
        <taxon>Obba</taxon>
    </lineage>
</organism>